<protein>
    <submittedName>
        <fullName evidence="9">MFS family (AraJ)</fullName>
    </submittedName>
</protein>
<dbReference type="EMBL" id="CAWVOH010000002">
    <property type="protein sequence ID" value="CAK8054343.1"/>
    <property type="molecule type" value="Genomic_DNA"/>
</dbReference>
<keyword evidence="3" id="KW-1003">Cell membrane</keyword>
<keyword evidence="4 7" id="KW-0812">Transmembrane</keyword>
<feature type="transmembrane region" description="Helical" evidence="7">
    <location>
        <begin position="286"/>
        <end position="307"/>
    </location>
</feature>
<feature type="transmembrane region" description="Helical" evidence="7">
    <location>
        <begin position="83"/>
        <end position="102"/>
    </location>
</feature>
<reference evidence="9 10" key="1">
    <citation type="submission" date="2024-01" db="EMBL/GenBank/DDBJ databases">
        <authorList>
            <person name="Botero Cardona J."/>
        </authorList>
    </citation>
    <scope>NUCLEOTIDE SEQUENCE [LARGE SCALE GENOMIC DNA]</scope>
    <source>
        <strain evidence="9 10">LMG 33000</strain>
    </source>
</reference>
<dbReference type="PROSITE" id="PS50850">
    <property type="entry name" value="MFS"/>
    <property type="match status" value="1"/>
</dbReference>
<gene>
    <name evidence="9" type="ORF">R54876_GBNLAHCA_00909</name>
</gene>
<feature type="transmembrane region" description="Helical" evidence="7">
    <location>
        <begin position="16"/>
        <end position="36"/>
    </location>
</feature>
<feature type="transmembrane region" description="Helical" evidence="7">
    <location>
        <begin position="108"/>
        <end position="139"/>
    </location>
</feature>
<comment type="caution">
    <text evidence="9">The sequence shown here is derived from an EMBL/GenBank/DDBJ whole genome shotgun (WGS) entry which is preliminary data.</text>
</comment>
<dbReference type="InterPro" id="IPR004638">
    <property type="entry name" value="EmrB-like"/>
</dbReference>
<dbReference type="PRINTS" id="PR01036">
    <property type="entry name" value="TCRTETB"/>
</dbReference>
<evidence type="ECO:0000256" key="4">
    <source>
        <dbReference type="ARBA" id="ARBA00022692"/>
    </source>
</evidence>
<dbReference type="SUPFAM" id="SSF103473">
    <property type="entry name" value="MFS general substrate transporter"/>
    <property type="match status" value="1"/>
</dbReference>
<organism evidence="9 10">
    <name type="scientific">Eupransor demetentiae</name>
    <dbReference type="NCBI Taxonomy" id="3109584"/>
    <lineage>
        <taxon>Bacteria</taxon>
        <taxon>Bacillati</taxon>
        <taxon>Bacillota</taxon>
        <taxon>Bacilli</taxon>
        <taxon>Lactobacillales</taxon>
        <taxon>Lactobacillaceae</taxon>
        <taxon>Eupransor</taxon>
    </lineage>
</organism>
<dbReference type="Gene3D" id="1.20.1250.20">
    <property type="entry name" value="MFS general substrate transporter like domains"/>
    <property type="match status" value="1"/>
</dbReference>
<dbReference type="InterPro" id="IPR011701">
    <property type="entry name" value="MFS"/>
</dbReference>
<dbReference type="NCBIfam" id="TIGR00711">
    <property type="entry name" value="efflux_EmrB"/>
    <property type="match status" value="1"/>
</dbReference>
<dbReference type="Gene3D" id="1.20.1720.10">
    <property type="entry name" value="Multidrug resistance protein D"/>
    <property type="match status" value="1"/>
</dbReference>
<dbReference type="RefSeq" id="WP_349641896.1">
    <property type="nucleotide sequence ID" value="NZ_CAWVOH010000002.1"/>
</dbReference>
<evidence type="ECO:0000259" key="8">
    <source>
        <dbReference type="PROSITE" id="PS50850"/>
    </source>
</evidence>
<feature type="transmembrane region" description="Helical" evidence="7">
    <location>
        <begin position="187"/>
        <end position="210"/>
    </location>
</feature>
<feature type="transmembrane region" description="Helical" evidence="7">
    <location>
        <begin position="377"/>
        <end position="398"/>
    </location>
</feature>
<evidence type="ECO:0000256" key="3">
    <source>
        <dbReference type="ARBA" id="ARBA00022475"/>
    </source>
</evidence>
<keyword evidence="6 7" id="KW-0472">Membrane</keyword>
<sequence>MSETSQDMHGKPINKIAMMALLMIGSFVIILMQTSLGTALPTLMTAFNVDTATVQWLTTIFLMVNGIMVPVSAYLNTRVPTKALYLAAMVIYIAGTTLALVTPSQHDYFWMMMVARALQAMAAGIVMPLMQVVALALFGEESRGKALGMVGLVIGMAPAIGPTLSGWILDKDHSFLGLTLAGDWRSIFSVVLPIAILVLVLSIIYFKDVLPTSKVKLDIRSLIESTAGFGLLLFGSAMVSDHGWGNFTWVIAPMLVGLLIIAEFAWHQYHMETPFLDLSVLKNRQFAITTALVCLTFIAMIGVEMVLPIYMQQVRGLTALHSGLSLLPGALMMGALSPIAGSYYDKHGARNLVIFGFSLVFIGTIPFYFLTETTPTIYITTLYTLRMAGIALTMMPLTSSAMGVLMQNQVAQGTAVNNTFRQVAASLGTAILSSIMQNVINNNTPANSLKVRDPLEYGQNMLNASLDGFHATFLCAAGFVLAALILAFFMHRGKLNAQGKKG</sequence>
<dbReference type="CDD" id="cd17503">
    <property type="entry name" value="MFS_LmrB_MDR_like"/>
    <property type="match status" value="1"/>
</dbReference>
<evidence type="ECO:0000256" key="7">
    <source>
        <dbReference type="SAM" id="Phobius"/>
    </source>
</evidence>
<feature type="transmembrane region" description="Helical" evidence="7">
    <location>
        <begin position="469"/>
        <end position="490"/>
    </location>
</feature>
<dbReference type="InterPro" id="IPR036259">
    <property type="entry name" value="MFS_trans_sf"/>
</dbReference>
<keyword evidence="10" id="KW-1185">Reference proteome</keyword>
<evidence type="ECO:0000256" key="2">
    <source>
        <dbReference type="ARBA" id="ARBA00022448"/>
    </source>
</evidence>
<dbReference type="PANTHER" id="PTHR42718">
    <property type="entry name" value="MAJOR FACILITATOR SUPERFAMILY MULTIDRUG TRANSPORTER MFSC"/>
    <property type="match status" value="1"/>
</dbReference>
<dbReference type="Pfam" id="PF07690">
    <property type="entry name" value="MFS_1"/>
    <property type="match status" value="1"/>
</dbReference>
<comment type="subcellular location">
    <subcellularLocation>
        <location evidence="1">Cell membrane</location>
        <topology evidence="1">Multi-pass membrane protein</topology>
    </subcellularLocation>
</comment>
<dbReference type="PANTHER" id="PTHR42718:SF24">
    <property type="entry name" value="MAJOR FACILITATOR SUPERFAMILY (MFS) PROFILE DOMAIN-CONTAINING PROTEIN"/>
    <property type="match status" value="1"/>
</dbReference>
<evidence type="ECO:0000313" key="9">
    <source>
        <dbReference type="EMBL" id="CAK8054343.1"/>
    </source>
</evidence>
<proteinExistence type="predicted"/>
<accession>A0ABP0EQ40</accession>
<feature type="transmembrane region" description="Helical" evidence="7">
    <location>
        <begin position="319"/>
        <end position="340"/>
    </location>
</feature>
<keyword evidence="2" id="KW-0813">Transport</keyword>
<dbReference type="InterPro" id="IPR020846">
    <property type="entry name" value="MFS_dom"/>
</dbReference>
<feature type="transmembrane region" description="Helical" evidence="7">
    <location>
        <begin position="146"/>
        <end position="167"/>
    </location>
</feature>
<name>A0ABP0EQ40_9LACO</name>
<evidence type="ECO:0000256" key="6">
    <source>
        <dbReference type="ARBA" id="ARBA00023136"/>
    </source>
</evidence>
<feature type="transmembrane region" description="Helical" evidence="7">
    <location>
        <begin position="352"/>
        <end position="371"/>
    </location>
</feature>
<feature type="transmembrane region" description="Helical" evidence="7">
    <location>
        <begin position="246"/>
        <end position="266"/>
    </location>
</feature>
<evidence type="ECO:0000256" key="5">
    <source>
        <dbReference type="ARBA" id="ARBA00022989"/>
    </source>
</evidence>
<dbReference type="Proteomes" id="UP001314241">
    <property type="component" value="Unassembled WGS sequence"/>
</dbReference>
<feature type="transmembrane region" description="Helical" evidence="7">
    <location>
        <begin position="56"/>
        <end position="76"/>
    </location>
</feature>
<feature type="domain" description="Major facilitator superfamily (MFS) profile" evidence="8">
    <location>
        <begin position="18"/>
        <end position="495"/>
    </location>
</feature>
<evidence type="ECO:0000313" key="10">
    <source>
        <dbReference type="Proteomes" id="UP001314241"/>
    </source>
</evidence>
<keyword evidence="5 7" id="KW-1133">Transmembrane helix</keyword>
<evidence type="ECO:0000256" key="1">
    <source>
        <dbReference type="ARBA" id="ARBA00004651"/>
    </source>
</evidence>